<dbReference type="PRINTS" id="PR00700">
    <property type="entry name" value="PRTYPHPHTASE"/>
</dbReference>
<protein>
    <recommendedName>
        <fullName evidence="6">Tyrosine-protein phosphatase domain-containing protein</fullName>
    </recommendedName>
</protein>
<reference evidence="4 5" key="2">
    <citation type="journal article" date="2019" name="G3 (Bethesda)">
        <title>Hybrid Assembly of the Genome of the Entomopathogenic Nematode Steinernema carpocapsae Identifies the X-Chromosome.</title>
        <authorList>
            <person name="Serra L."/>
            <person name="Macchietto M."/>
            <person name="Macias-Munoz A."/>
            <person name="McGill C.J."/>
            <person name="Rodriguez I.M."/>
            <person name="Rodriguez B."/>
            <person name="Murad R."/>
            <person name="Mortazavi A."/>
        </authorList>
    </citation>
    <scope>NUCLEOTIDE SEQUENCE [LARGE SCALE GENOMIC DNA]</scope>
    <source>
        <strain evidence="4 5">ALL</strain>
    </source>
</reference>
<feature type="compositionally biased region" description="Low complexity" evidence="1">
    <location>
        <begin position="37"/>
        <end position="46"/>
    </location>
</feature>
<dbReference type="Gene3D" id="3.90.190.10">
    <property type="entry name" value="Protein tyrosine phosphatase superfamily"/>
    <property type="match status" value="1"/>
</dbReference>
<evidence type="ECO:0000256" key="1">
    <source>
        <dbReference type="SAM" id="MobiDB-lite"/>
    </source>
</evidence>
<dbReference type="InterPro" id="IPR000242">
    <property type="entry name" value="PTP_cat"/>
</dbReference>
<keyword evidence="5" id="KW-1185">Reference proteome</keyword>
<gene>
    <name evidence="4" type="ORF">L596_027655</name>
</gene>
<dbReference type="InterPro" id="IPR052782">
    <property type="entry name" value="Oocyte-zygote_transition_reg"/>
</dbReference>
<reference evidence="4 5" key="1">
    <citation type="journal article" date="2015" name="Genome Biol.">
        <title>Comparative genomics of Steinernema reveals deeply conserved gene regulatory networks.</title>
        <authorList>
            <person name="Dillman A.R."/>
            <person name="Macchietto M."/>
            <person name="Porter C.F."/>
            <person name="Rogers A."/>
            <person name="Williams B."/>
            <person name="Antoshechkin I."/>
            <person name="Lee M.M."/>
            <person name="Goodwin Z."/>
            <person name="Lu X."/>
            <person name="Lewis E.E."/>
            <person name="Goodrich-Blair H."/>
            <person name="Stock S.P."/>
            <person name="Adams B.J."/>
            <person name="Sternberg P.W."/>
            <person name="Mortazavi A."/>
        </authorList>
    </citation>
    <scope>NUCLEOTIDE SEQUENCE [LARGE SCALE GENOMIC DNA]</scope>
    <source>
        <strain evidence="4 5">ALL</strain>
    </source>
</reference>
<dbReference type="STRING" id="34508.A0A4U5LW75"/>
<evidence type="ECO:0000259" key="2">
    <source>
        <dbReference type="PROSITE" id="PS50055"/>
    </source>
</evidence>
<evidence type="ECO:0000313" key="4">
    <source>
        <dbReference type="EMBL" id="TKR60402.1"/>
    </source>
</evidence>
<dbReference type="EMBL" id="AZBU02000011">
    <property type="protein sequence ID" value="TKR60402.1"/>
    <property type="molecule type" value="Genomic_DNA"/>
</dbReference>
<dbReference type="PROSITE" id="PS50056">
    <property type="entry name" value="TYR_PHOSPHATASE_2"/>
    <property type="match status" value="1"/>
</dbReference>
<dbReference type="PANTHER" id="PTHR46163">
    <property type="entry name" value="TYROSINE-PROTEIN PHOSPHATASE-RELATED"/>
    <property type="match status" value="1"/>
</dbReference>
<dbReference type="SMART" id="SM00404">
    <property type="entry name" value="PTPc_motif"/>
    <property type="match status" value="1"/>
</dbReference>
<dbReference type="InterPro" id="IPR003595">
    <property type="entry name" value="Tyr_Pase_cat"/>
</dbReference>
<dbReference type="CDD" id="cd00047">
    <property type="entry name" value="PTPc"/>
    <property type="match status" value="1"/>
</dbReference>
<feature type="compositionally biased region" description="Low complexity" evidence="1">
    <location>
        <begin position="70"/>
        <end position="89"/>
    </location>
</feature>
<dbReference type="AlphaFoldDB" id="A0A4U5LW75"/>
<feature type="domain" description="Tyrosine specific protein phosphatases" evidence="3">
    <location>
        <begin position="300"/>
        <end position="371"/>
    </location>
</feature>
<dbReference type="InterPro" id="IPR029021">
    <property type="entry name" value="Prot-tyrosine_phosphatase-like"/>
</dbReference>
<dbReference type="GO" id="GO:0004725">
    <property type="term" value="F:protein tyrosine phosphatase activity"/>
    <property type="evidence" value="ECO:0007669"/>
    <property type="project" value="InterPro"/>
</dbReference>
<dbReference type="SUPFAM" id="SSF52799">
    <property type="entry name" value="(Phosphotyrosine protein) phosphatases II"/>
    <property type="match status" value="1"/>
</dbReference>
<sequence>MPNHNKESKKHSNVQETPAEAVRKAPSPGVERCPTGATSTSAASATVHSKTPKLTKPPIPDTDEHNATDSSTNSNGGSSGTSTSESSNGIEATLTRKQRKANILKNVRSWIERSIPKGVEGLKTEFAHIPPQVAEKSEIKAFLANSQTSRSRFRDVPCLDSSRVVLKDVPNDFIHANFMETPRFPRRFICTQAPMESTPALVDFWHMVQQEEVEYIVMLCDFVEHHVAKSAVYFPMKATETEVFGNFEITNLKERTISVVESSSQIIQSTLRIRSASGLSRVTHFRWSGFPENEFPIASSALLAILRNVRGSLRPIVVHSSSGVGRAPVLVAIEFLQERLEAGQPLESLRFLLSKFRRQRALCIPSAAHFLYIHRVMLVYFLEKNLLKKNDEITKFIVDYDALVGQPIK</sequence>
<dbReference type="InterPro" id="IPR000387">
    <property type="entry name" value="Tyr_Pase_dom"/>
</dbReference>
<feature type="region of interest" description="Disordered" evidence="1">
    <location>
        <begin position="1"/>
        <end position="94"/>
    </location>
</feature>
<dbReference type="SMART" id="SM00194">
    <property type="entry name" value="PTPc"/>
    <property type="match status" value="1"/>
</dbReference>
<evidence type="ECO:0008006" key="6">
    <source>
        <dbReference type="Google" id="ProtNLM"/>
    </source>
</evidence>
<evidence type="ECO:0000313" key="5">
    <source>
        <dbReference type="Proteomes" id="UP000298663"/>
    </source>
</evidence>
<feature type="domain" description="Tyrosine-protein phosphatase" evidence="2">
    <location>
        <begin position="122"/>
        <end position="380"/>
    </location>
</feature>
<dbReference type="Pfam" id="PF00102">
    <property type="entry name" value="Y_phosphatase"/>
    <property type="match status" value="1"/>
</dbReference>
<dbReference type="Proteomes" id="UP000298663">
    <property type="component" value="Unassembled WGS sequence"/>
</dbReference>
<comment type="caution">
    <text evidence="4">The sequence shown here is derived from an EMBL/GenBank/DDBJ whole genome shotgun (WGS) entry which is preliminary data.</text>
</comment>
<organism evidence="4 5">
    <name type="scientific">Steinernema carpocapsae</name>
    <name type="common">Entomopathogenic nematode</name>
    <dbReference type="NCBI Taxonomy" id="34508"/>
    <lineage>
        <taxon>Eukaryota</taxon>
        <taxon>Metazoa</taxon>
        <taxon>Ecdysozoa</taxon>
        <taxon>Nematoda</taxon>
        <taxon>Chromadorea</taxon>
        <taxon>Rhabditida</taxon>
        <taxon>Tylenchina</taxon>
        <taxon>Panagrolaimomorpha</taxon>
        <taxon>Strongyloidoidea</taxon>
        <taxon>Steinernematidae</taxon>
        <taxon>Steinernema</taxon>
    </lineage>
</organism>
<accession>A0A4U5LW75</accession>
<dbReference type="PROSITE" id="PS50055">
    <property type="entry name" value="TYR_PHOSPHATASE_PTP"/>
    <property type="match status" value="1"/>
</dbReference>
<evidence type="ECO:0000259" key="3">
    <source>
        <dbReference type="PROSITE" id="PS50056"/>
    </source>
</evidence>
<dbReference type="OrthoDB" id="6271682at2759"/>
<proteinExistence type="predicted"/>
<name>A0A4U5LW75_STECR</name>
<dbReference type="PANTHER" id="PTHR46163:SF5">
    <property type="entry name" value="TYROSINE-PROTEIN PHOSPHATASE"/>
    <property type="match status" value="1"/>
</dbReference>